<feature type="domain" description="Glycosyltransferase RgtA/B/C/D-like" evidence="9">
    <location>
        <begin position="157"/>
        <end position="292"/>
    </location>
</feature>
<feature type="transmembrane region" description="Helical" evidence="8">
    <location>
        <begin position="161"/>
        <end position="181"/>
    </location>
</feature>
<comment type="subcellular location">
    <subcellularLocation>
        <location evidence="1">Cell membrane</location>
        <topology evidence="1">Multi-pass membrane protein</topology>
    </subcellularLocation>
</comment>
<evidence type="ECO:0000256" key="3">
    <source>
        <dbReference type="ARBA" id="ARBA00022676"/>
    </source>
</evidence>
<evidence type="ECO:0000313" key="10">
    <source>
        <dbReference type="EMBL" id="PCS01481.1"/>
    </source>
</evidence>
<sequence>MGLHIAKKWLYLAGGALLIGNGLAIWQTREWGIDNFIALVLGNLCMLTAFIYLAFLYRTSQRISGWDEAKIHSTFRKTTILLGLAMLIVPFFFIVRVPFSAHDWDFFVIFRNTSFLHGRTFDHLPMTENQLLYFLRYPNNQLFGIIENTLFEGTTSNLSKIIWMTGLSSTLTSIALVAGSMSVRKLVSERMAIFYNLAAAGFLPFYVYGAQFYTDTASIPFVMLGLLFIIYAMKADKIKQQVIYWIIACLIIFAGYYIKPTVTFPLIAALCFMLLNRKWKTVLLVIPIAALSFMTAHITVDKIVSSDPTFSQKMNDRYNLPLVHWITMSFAPDNYSGGFDPNVLDYSEQFTSKAAKQEADIKLFEENVKKQGIPGILLQLGRKISYTWFNGDLRDFFYTFRHSNPILDHYFDWVGPQHPGNPTGYILLTAAQLMYWIFIVFFLWYEIYLSIFKKWKTFWFILALSIVGLTGFLLIWEANSRYLYNFAPVIITLALQGLLDFNQRKKRKGQSLVEGEENAISE</sequence>
<dbReference type="PANTHER" id="PTHR33908">
    <property type="entry name" value="MANNOSYLTRANSFERASE YKCB-RELATED"/>
    <property type="match status" value="1"/>
</dbReference>
<keyword evidence="7 8" id="KW-0472">Membrane</keyword>
<dbReference type="InterPro" id="IPR050297">
    <property type="entry name" value="LipidA_mod_glycosyltrf_83"/>
</dbReference>
<keyword evidence="11" id="KW-1185">Reference proteome</keyword>
<evidence type="ECO:0000256" key="1">
    <source>
        <dbReference type="ARBA" id="ARBA00004651"/>
    </source>
</evidence>
<keyword evidence="4" id="KW-0808">Transferase</keyword>
<reference evidence="10 11" key="1">
    <citation type="submission" date="2014-12" db="EMBL/GenBank/DDBJ databases">
        <title>Draft genome sequences of 10 type strains of Lactococcus.</title>
        <authorList>
            <person name="Sun Z."/>
            <person name="Zhong Z."/>
            <person name="Liu W."/>
            <person name="Zhang W."/>
            <person name="Zhang H."/>
        </authorList>
    </citation>
    <scope>NUCLEOTIDE SEQUENCE [LARGE SCALE GENOMIC DNA]</scope>
    <source>
        <strain evidence="10 11">JCM 16395</strain>
    </source>
</reference>
<keyword evidence="3" id="KW-0328">Glycosyltransferase</keyword>
<dbReference type="Pfam" id="PF13231">
    <property type="entry name" value="PMT_2"/>
    <property type="match status" value="1"/>
</dbReference>
<dbReference type="GO" id="GO:0005886">
    <property type="term" value="C:plasma membrane"/>
    <property type="evidence" value="ECO:0007669"/>
    <property type="project" value="UniProtKB-SubCell"/>
</dbReference>
<evidence type="ECO:0000256" key="2">
    <source>
        <dbReference type="ARBA" id="ARBA00022475"/>
    </source>
</evidence>
<evidence type="ECO:0000259" key="9">
    <source>
        <dbReference type="Pfam" id="PF13231"/>
    </source>
</evidence>
<evidence type="ECO:0000313" key="11">
    <source>
        <dbReference type="Proteomes" id="UP000218181"/>
    </source>
</evidence>
<gene>
    <name evidence="10" type="ORF">RT41_GL000245</name>
</gene>
<dbReference type="PANTHER" id="PTHR33908:SF11">
    <property type="entry name" value="MEMBRANE PROTEIN"/>
    <property type="match status" value="1"/>
</dbReference>
<dbReference type="EMBL" id="JXJU01000001">
    <property type="protein sequence ID" value="PCS01481.1"/>
    <property type="molecule type" value="Genomic_DNA"/>
</dbReference>
<feature type="transmembrane region" description="Helical" evidence="8">
    <location>
        <begin position="281"/>
        <end position="300"/>
    </location>
</feature>
<evidence type="ECO:0000256" key="4">
    <source>
        <dbReference type="ARBA" id="ARBA00022679"/>
    </source>
</evidence>
<dbReference type="STRING" id="1291764.GCA_001311235_00228"/>
<evidence type="ECO:0000256" key="6">
    <source>
        <dbReference type="ARBA" id="ARBA00022989"/>
    </source>
</evidence>
<evidence type="ECO:0000256" key="8">
    <source>
        <dbReference type="SAM" id="Phobius"/>
    </source>
</evidence>
<name>A0A2A5RPY0_9LACT</name>
<evidence type="ECO:0000256" key="7">
    <source>
        <dbReference type="ARBA" id="ARBA00023136"/>
    </source>
</evidence>
<feature type="transmembrane region" description="Helical" evidence="8">
    <location>
        <begin position="482"/>
        <end position="501"/>
    </location>
</feature>
<dbReference type="InterPro" id="IPR038731">
    <property type="entry name" value="RgtA/B/C-like"/>
</dbReference>
<feature type="transmembrane region" description="Helical" evidence="8">
    <location>
        <begin position="78"/>
        <end position="99"/>
    </location>
</feature>
<keyword evidence="2" id="KW-1003">Cell membrane</keyword>
<feature type="transmembrane region" description="Helical" evidence="8">
    <location>
        <begin position="457"/>
        <end position="476"/>
    </location>
</feature>
<dbReference type="AlphaFoldDB" id="A0A2A5RPY0"/>
<keyword evidence="5 8" id="KW-0812">Transmembrane</keyword>
<dbReference type="GO" id="GO:0016763">
    <property type="term" value="F:pentosyltransferase activity"/>
    <property type="evidence" value="ECO:0007669"/>
    <property type="project" value="TreeGrafter"/>
</dbReference>
<feature type="transmembrane region" description="Helical" evidence="8">
    <location>
        <begin position="35"/>
        <end position="57"/>
    </location>
</feature>
<accession>A0A2A5RPY0</accession>
<protein>
    <recommendedName>
        <fullName evidence="9">Glycosyltransferase RgtA/B/C/D-like domain-containing protein</fullName>
    </recommendedName>
</protein>
<feature type="transmembrane region" description="Helical" evidence="8">
    <location>
        <begin position="242"/>
        <end position="275"/>
    </location>
</feature>
<proteinExistence type="predicted"/>
<evidence type="ECO:0000256" key="5">
    <source>
        <dbReference type="ARBA" id="ARBA00022692"/>
    </source>
</evidence>
<feature type="transmembrane region" description="Helical" evidence="8">
    <location>
        <begin position="9"/>
        <end position="29"/>
    </location>
</feature>
<organism evidence="10 11">
    <name type="scientific">Lactococcus fujiensis JCM 16395</name>
    <dbReference type="NCBI Taxonomy" id="1291764"/>
    <lineage>
        <taxon>Bacteria</taxon>
        <taxon>Bacillati</taxon>
        <taxon>Bacillota</taxon>
        <taxon>Bacilli</taxon>
        <taxon>Lactobacillales</taxon>
        <taxon>Streptococcaceae</taxon>
        <taxon>Lactococcus</taxon>
    </lineage>
</organism>
<keyword evidence="6 8" id="KW-1133">Transmembrane helix</keyword>
<comment type="caution">
    <text evidence="10">The sequence shown here is derived from an EMBL/GenBank/DDBJ whole genome shotgun (WGS) entry which is preliminary data.</text>
</comment>
<feature type="transmembrane region" description="Helical" evidence="8">
    <location>
        <begin position="425"/>
        <end position="445"/>
    </location>
</feature>
<dbReference type="Proteomes" id="UP000218181">
    <property type="component" value="Unassembled WGS sequence"/>
</dbReference>
<dbReference type="GO" id="GO:0009103">
    <property type="term" value="P:lipopolysaccharide biosynthetic process"/>
    <property type="evidence" value="ECO:0007669"/>
    <property type="project" value="UniProtKB-ARBA"/>
</dbReference>
<feature type="transmembrane region" description="Helical" evidence="8">
    <location>
        <begin position="193"/>
        <end position="211"/>
    </location>
</feature>